<keyword evidence="1" id="KW-1133">Transmembrane helix</keyword>
<dbReference type="AlphaFoldDB" id="A0A562TIM8"/>
<organism evidence="3 4">
    <name type="scientific">Roseibium hamelinense</name>
    <dbReference type="NCBI Taxonomy" id="150831"/>
    <lineage>
        <taxon>Bacteria</taxon>
        <taxon>Pseudomonadati</taxon>
        <taxon>Pseudomonadota</taxon>
        <taxon>Alphaproteobacteria</taxon>
        <taxon>Hyphomicrobiales</taxon>
        <taxon>Stappiaceae</taxon>
        <taxon>Roseibium</taxon>
    </lineage>
</organism>
<dbReference type="PIRSF" id="PIRSF009471">
    <property type="entry name" value="UCP009471"/>
    <property type="match status" value="1"/>
</dbReference>
<dbReference type="SUPFAM" id="SSF160935">
    <property type="entry name" value="VPA0735-like"/>
    <property type="match status" value="1"/>
</dbReference>
<proteinExistence type="predicted"/>
<accession>A0A562TIM8</accession>
<sequence length="223" mass="23878">MNAPLKPLGETGFYGTDTPRILRTPRPAPLRVLVGLFLITVIGALLGIGSAYVIIEAERPFNAVEIGPWEAYPLAGTKDADPYSVAIYTRGAIIPLANGEGLALTARTDSADSILDPSCTYRISGQTPTARLWTLTATDRHGRLFETLPGRTFLTSRGLLRKPDSSFDIIASRSAQPGNWLPLPADPQSVEGLYLTLRLYDAPVTTGAAIEGVSMPSIRILGC</sequence>
<dbReference type="RefSeq" id="WP_145340744.1">
    <property type="nucleotide sequence ID" value="NZ_SMLY01000060.1"/>
</dbReference>
<name>A0A562TIM8_9HYPH</name>
<comment type="caution">
    <text evidence="3">The sequence shown here is derived from an EMBL/GenBank/DDBJ whole genome shotgun (WGS) entry which is preliminary data.</text>
</comment>
<keyword evidence="4" id="KW-1185">Reference proteome</keyword>
<dbReference type="InterPro" id="IPR037049">
    <property type="entry name" value="DUF1214_C_sf"/>
</dbReference>
<dbReference type="Pfam" id="PF06742">
    <property type="entry name" value="DUF1214"/>
    <property type="match status" value="1"/>
</dbReference>
<feature type="domain" description="DUF1214" evidence="2">
    <location>
        <begin position="101"/>
        <end position="202"/>
    </location>
</feature>
<dbReference type="EMBL" id="VLLF01000001">
    <property type="protein sequence ID" value="TWI93263.1"/>
    <property type="molecule type" value="Genomic_DNA"/>
</dbReference>
<dbReference type="Gene3D" id="2.60.120.600">
    <property type="entry name" value="Domain of unknown function DUF1214, C-terminal domain"/>
    <property type="match status" value="1"/>
</dbReference>
<evidence type="ECO:0000256" key="1">
    <source>
        <dbReference type="SAM" id="Phobius"/>
    </source>
</evidence>
<evidence type="ECO:0000313" key="4">
    <source>
        <dbReference type="Proteomes" id="UP000320593"/>
    </source>
</evidence>
<evidence type="ECO:0000313" key="3">
    <source>
        <dbReference type="EMBL" id="TWI93263.1"/>
    </source>
</evidence>
<dbReference type="InterPro" id="IPR012038">
    <property type="entry name" value="UCP009471"/>
</dbReference>
<protein>
    <recommendedName>
        <fullName evidence="2">DUF1214 domain-containing protein</fullName>
    </recommendedName>
</protein>
<keyword evidence="1" id="KW-0472">Membrane</keyword>
<dbReference type="Proteomes" id="UP000320593">
    <property type="component" value="Unassembled WGS sequence"/>
</dbReference>
<keyword evidence="1" id="KW-0812">Transmembrane</keyword>
<reference evidence="3 4" key="1">
    <citation type="submission" date="2019-07" db="EMBL/GenBank/DDBJ databases">
        <title>Genomic Encyclopedia of Archaeal and Bacterial Type Strains, Phase II (KMG-II): from individual species to whole genera.</title>
        <authorList>
            <person name="Goeker M."/>
        </authorList>
    </citation>
    <scope>NUCLEOTIDE SEQUENCE [LARGE SCALE GENOMIC DNA]</scope>
    <source>
        <strain evidence="3 4">ATCC BAA-252</strain>
    </source>
</reference>
<evidence type="ECO:0000259" key="2">
    <source>
        <dbReference type="Pfam" id="PF06742"/>
    </source>
</evidence>
<dbReference type="OrthoDB" id="7837485at2"/>
<dbReference type="InterPro" id="IPR010621">
    <property type="entry name" value="DUF1214"/>
</dbReference>
<feature type="transmembrane region" description="Helical" evidence="1">
    <location>
        <begin position="30"/>
        <end position="55"/>
    </location>
</feature>
<gene>
    <name evidence="3" type="ORF">JM93_00818</name>
</gene>